<dbReference type="GO" id="GO:0022857">
    <property type="term" value="F:transmembrane transporter activity"/>
    <property type="evidence" value="ECO:0007669"/>
    <property type="project" value="InterPro"/>
</dbReference>
<accession>A0A382KNK4</accession>
<dbReference type="PANTHER" id="PTHR23504:SF15">
    <property type="entry name" value="MAJOR FACILITATOR SUPERFAMILY (MFS) PROFILE DOMAIN-CONTAINING PROTEIN"/>
    <property type="match status" value="1"/>
</dbReference>
<organism evidence="8">
    <name type="scientific">marine metagenome</name>
    <dbReference type="NCBI Taxonomy" id="408172"/>
    <lineage>
        <taxon>unclassified sequences</taxon>
        <taxon>metagenomes</taxon>
        <taxon>ecological metagenomes</taxon>
    </lineage>
</organism>
<feature type="transmembrane region" description="Helical" evidence="6">
    <location>
        <begin position="213"/>
        <end position="231"/>
    </location>
</feature>
<dbReference type="PANTHER" id="PTHR23504">
    <property type="entry name" value="MAJOR FACILITATOR SUPERFAMILY DOMAIN-CONTAINING PROTEIN 10"/>
    <property type="match status" value="1"/>
</dbReference>
<feature type="transmembrane region" description="Helical" evidence="6">
    <location>
        <begin position="103"/>
        <end position="124"/>
    </location>
</feature>
<keyword evidence="2" id="KW-0813">Transport</keyword>
<feature type="transmembrane region" description="Helical" evidence="6">
    <location>
        <begin position="78"/>
        <end position="97"/>
    </location>
</feature>
<dbReference type="InterPro" id="IPR001958">
    <property type="entry name" value="Tet-R_TetA/multi-R_MdtG-like"/>
</dbReference>
<dbReference type="PROSITE" id="PS50850">
    <property type="entry name" value="MFS"/>
    <property type="match status" value="1"/>
</dbReference>
<evidence type="ECO:0000256" key="2">
    <source>
        <dbReference type="ARBA" id="ARBA00022448"/>
    </source>
</evidence>
<keyword evidence="4 6" id="KW-1133">Transmembrane helix</keyword>
<dbReference type="InterPro" id="IPR005829">
    <property type="entry name" value="Sugar_transporter_CS"/>
</dbReference>
<evidence type="ECO:0000256" key="6">
    <source>
        <dbReference type="SAM" id="Phobius"/>
    </source>
</evidence>
<reference evidence="8" key="1">
    <citation type="submission" date="2018-05" db="EMBL/GenBank/DDBJ databases">
        <authorList>
            <person name="Lanie J.A."/>
            <person name="Ng W.-L."/>
            <person name="Kazmierczak K.M."/>
            <person name="Andrzejewski T.M."/>
            <person name="Davidsen T.M."/>
            <person name="Wayne K.J."/>
            <person name="Tettelin H."/>
            <person name="Glass J.I."/>
            <person name="Rusch D."/>
            <person name="Podicherti R."/>
            <person name="Tsui H.-C.T."/>
            <person name="Winkler M.E."/>
        </authorList>
    </citation>
    <scope>NUCLEOTIDE SEQUENCE</scope>
</reference>
<dbReference type="GO" id="GO:0016020">
    <property type="term" value="C:membrane"/>
    <property type="evidence" value="ECO:0007669"/>
    <property type="project" value="UniProtKB-SubCell"/>
</dbReference>
<dbReference type="CDD" id="cd17388">
    <property type="entry name" value="MFS_TetA"/>
    <property type="match status" value="1"/>
</dbReference>
<evidence type="ECO:0000256" key="4">
    <source>
        <dbReference type="ARBA" id="ARBA00022989"/>
    </source>
</evidence>
<dbReference type="PROSITE" id="PS00216">
    <property type="entry name" value="SUGAR_TRANSPORT_1"/>
    <property type="match status" value="1"/>
</dbReference>
<dbReference type="PRINTS" id="PR01035">
    <property type="entry name" value="TCRTETA"/>
</dbReference>
<dbReference type="SUPFAM" id="SSF103473">
    <property type="entry name" value="MFS general substrate transporter"/>
    <property type="match status" value="1"/>
</dbReference>
<dbReference type="AlphaFoldDB" id="A0A382KNK4"/>
<name>A0A382KNK4_9ZZZZ</name>
<proteinExistence type="predicted"/>
<feature type="transmembrane region" description="Helical" evidence="6">
    <location>
        <begin position="283"/>
        <end position="301"/>
    </location>
</feature>
<feature type="transmembrane region" description="Helical" evidence="6">
    <location>
        <begin position="340"/>
        <end position="359"/>
    </location>
</feature>
<feature type="transmembrane region" description="Helical" evidence="6">
    <location>
        <begin position="49"/>
        <end position="66"/>
    </location>
</feature>
<dbReference type="InterPro" id="IPR011701">
    <property type="entry name" value="MFS"/>
</dbReference>
<keyword evidence="3 6" id="KW-0812">Transmembrane</keyword>
<comment type="subcellular location">
    <subcellularLocation>
        <location evidence="1">Membrane</location>
        <topology evidence="1">Multi-pass membrane protein</topology>
    </subcellularLocation>
</comment>
<feature type="transmembrane region" description="Helical" evidence="6">
    <location>
        <begin position="7"/>
        <end position="29"/>
    </location>
</feature>
<evidence type="ECO:0000256" key="1">
    <source>
        <dbReference type="ARBA" id="ARBA00004141"/>
    </source>
</evidence>
<sequence>MNKKNYSLLFIFITIFIDITGLGIIIPVIPALLTDLIDGTISEAAKYSGWLMFSYATLQFLFAPVLGGLSDQYGRRSIILLSLLGFGINYIVMAIAPTITWLFIGRIFQGIMGASMTTAAAYIADISTPEKKAQNFGLIGAAFGLGFILGPVIGGFLGQYGPRVPFIAAAIFTLVNLIYGYFILPESLSIENRRKFDIKRANPIGTLLSLKRYPIISGLLMCIVLFNISAHATQSTWTFFTIEQFNWNEKWVGYSLGFVGLMAAIVQGGLIRIIIPKIGNIKSVYFGMVFYIIGLTLFAFANQSWMMFAIVIPFSLGGITGPALQGIMTNKIPHDEQGEFQGGMTSLVSLTAIIGPLLMTNLFSY</sequence>
<feature type="transmembrane region" description="Helical" evidence="6">
    <location>
        <begin position="164"/>
        <end position="184"/>
    </location>
</feature>
<dbReference type="Gene3D" id="1.20.1250.20">
    <property type="entry name" value="MFS general substrate transporter like domains"/>
    <property type="match status" value="1"/>
</dbReference>
<dbReference type="InterPro" id="IPR036259">
    <property type="entry name" value="MFS_trans_sf"/>
</dbReference>
<feature type="domain" description="Major facilitator superfamily (MFS) profile" evidence="7">
    <location>
        <begin position="7"/>
        <end position="365"/>
    </location>
</feature>
<evidence type="ECO:0000259" key="7">
    <source>
        <dbReference type="PROSITE" id="PS50850"/>
    </source>
</evidence>
<feature type="transmembrane region" description="Helical" evidence="6">
    <location>
        <begin position="307"/>
        <end position="328"/>
    </location>
</feature>
<gene>
    <name evidence="8" type="ORF">METZ01_LOCUS277696</name>
</gene>
<evidence type="ECO:0000256" key="3">
    <source>
        <dbReference type="ARBA" id="ARBA00022692"/>
    </source>
</evidence>
<evidence type="ECO:0000313" key="8">
    <source>
        <dbReference type="EMBL" id="SVC24842.1"/>
    </source>
</evidence>
<evidence type="ECO:0000256" key="5">
    <source>
        <dbReference type="ARBA" id="ARBA00023136"/>
    </source>
</evidence>
<dbReference type="InterPro" id="IPR020846">
    <property type="entry name" value="MFS_dom"/>
</dbReference>
<keyword evidence="5 6" id="KW-0472">Membrane</keyword>
<dbReference type="Pfam" id="PF07690">
    <property type="entry name" value="MFS_1"/>
    <property type="match status" value="1"/>
</dbReference>
<feature type="transmembrane region" description="Helical" evidence="6">
    <location>
        <begin position="251"/>
        <end position="271"/>
    </location>
</feature>
<feature type="non-terminal residue" evidence="8">
    <location>
        <position position="365"/>
    </location>
</feature>
<dbReference type="EMBL" id="UINC01081207">
    <property type="protein sequence ID" value="SVC24842.1"/>
    <property type="molecule type" value="Genomic_DNA"/>
</dbReference>
<feature type="transmembrane region" description="Helical" evidence="6">
    <location>
        <begin position="136"/>
        <end position="158"/>
    </location>
</feature>
<protein>
    <recommendedName>
        <fullName evidence="7">Major facilitator superfamily (MFS) profile domain-containing protein</fullName>
    </recommendedName>
</protein>